<dbReference type="Proteomes" id="UP000791080">
    <property type="component" value="Unassembled WGS sequence"/>
</dbReference>
<dbReference type="SMART" id="SM00267">
    <property type="entry name" value="GGDEF"/>
    <property type="match status" value="1"/>
</dbReference>
<dbReference type="InterPro" id="IPR052163">
    <property type="entry name" value="DGC-Regulatory_Protein"/>
</dbReference>
<reference evidence="3 4" key="1">
    <citation type="submission" date="2022-06" db="EMBL/GenBank/DDBJ databases">
        <title>Genomic Encyclopedia of Type Strains, Phase I: the one thousand microbial genomes (KMG-I) project.</title>
        <authorList>
            <person name="Kyrpides N."/>
        </authorList>
    </citation>
    <scope>NUCLEOTIDE SEQUENCE [LARGE SCALE GENOMIC DNA]</scope>
    <source>
        <strain evidence="3 4">DSM 43889</strain>
    </source>
</reference>
<feature type="domain" description="GGDEF" evidence="2">
    <location>
        <begin position="51"/>
        <end position="182"/>
    </location>
</feature>
<dbReference type="InterPro" id="IPR043128">
    <property type="entry name" value="Rev_trsase/Diguanyl_cyclase"/>
</dbReference>
<dbReference type="PROSITE" id="PS50887">
    <property type="entry name" value="GGDEF"/>
    <property type="match status" value="1"/>
</dbReference>
<accession>A0ABT1JF21</accession>
<dbReference type="RefSeq" id="WP_051314297.1">
    <property type="nucleotide sequence ID" value="NZ_AUBJ02000001.1"/>
</dbReference>
<dbReference type="NCBIfam" id="TIGR00254">
    <property type="entry name" value="GGDEF"/>
    <property type="match status" value="1"/>
</dbReference>
<evidence type="ECO:0000259" key="2">
    <source>
        <dbReference type="PROSITE" id="PS50887"/>
    </source>
</evidence>
<sequence>MFPRSRRRLRAELAAVRAERDDLRRKLRTDPLTGLPNRSGLLDVAARTTHGTVGLLLLDLDRFKPVNDTHGHRVGDRVLRAVAHRLTQATDPTEVPVRLHGDEFAIWLGPCDPARATRRARDLTLALAAPYRIGGLVLTVPASIGAAASSAPVDVAGLLAHADRGMYQAKRRRAAATALPGPARPATPRVNRETA</sequence>
<dbReference type="InterPro" id="IPR000160">
    <property type="entry name" value="GGDEF_dom"/>
</dbReference>
<dbReference type="PANTHER" id="PTHR46663">
    <property type="entry name" value="DIGUANYLATE CYCLASE DGCT-RELATED"/>
    <property type="match status" value="1"/>
</dbReference>
<gene>
    <name evidence="3" type="ORF">G443_001006</name>
</gene>
<keyword evidence="4" id="KW-1185">Reference proteome</keyword>
<dbReference type="Pfam" id="PF00990">
    <property type="entry name" value="GGDEF"/>
    <property type="match status" value="1"/>
</dbReference>
<name>A0ABT1JF21_ACTCY</name>
<dbReference type="SUPFAM" id="SSF55073">
    <property type="entry name" value="Nucleotide cyclase"/>
    <property type="match status" value="1"/>
</dbReference>
<dbReference type="EMBL" id="AUBJ02000001">
    <property type="protein sequence ID" value="MCP2330736.1"/>
    <property type="molecule type" value="Genomic_DNA"/>
</dbReference>
<protein>
    <submittedName>
        <fullName evidence="3">Diguanylate cyclase (GGDEF) domain-containing protein</fullName>
    </submittedName>
</protein>
<dbReference type="InterPro" id="IPR029787">
    <property type="entry name" value="Nucleotide_cyclase"/>
</dbReference>
<dbReference type="CDD" id="cd01949">
    <property type="entry name" value="GGDEF"/>
    <property type="match status" value="1"/>
</dbReference>
<evidence type="ECO:0000313" key="4">
    <source>
        <dbReference type="Proteomes" id="UP000791080"/>
    </source>
</evidence>
<organism evidence="3 4">
    <name type="scientific">Actinoalloteichus caeruleus DSM 43889</name>
    <dbReference type="NCBI Taxonomy" id="1120930"/>
    <lineage>
        <taxon>Bacteria</taxon>
        <taxon>Bacillati</taxon>
        <taxon>Actinomycetota</taxon>
        <taxon>Actinomycetes</taxon>
        <taxon>Pseudonocardiales</taxon>
        <taxon>Pseudonocardiaceae</taxon>
        <taxon>Actinoalloteichus</taxon>
        <taxon>Actinoalloteichus cyanogriseus</taxon>
    </lineage>
</organism>
<feature type="region of interest" description="Disordered" evidence="1">
    <location>
        <begin position="172"/>
        <end position="195"/>
    </location>
</feature>
<evidence type="ECO:0000256" key="1">
    <source>
        <dbReference type="SAM" id="MobiDB-lite"/>
    </source>
</evidence>
<evidence type="ECO:0000313" key="3">
    <source>
        <dbReference type="EMBL" id="MCP2330736.1"/>
    </source>
</evidence>
<dbReference type="Gene3D" id="3.30.70.270">
    <property type="match status" value="1"/>
</dbReference>
<dbReference type="PANTHER" id="PTHR46663:SF2">
    <property type="entry name" value="GGDEF DOMAIN-CONTAINING PROTEIN"/>
    <property type="match status" value="1"/>
</dbReference>
<comment type="caution">
    <text evidence="3">The sequence shown here is derived from an EMBL/GenBank/DDBJ whole genome shotgun (WGS) entry which is preliminary data.</text>
</comment>
<proteinExistence type="predicted"/>